<dbReference type="Proteomes" id="UP001276902">
    <property type="component" value="Unassembled WGS sequence"/>
</dbReference>
<evidence type="ECO:0000313" key="1">
    <source>
        <dbReference type="EMBL" id="MDY5167859.1"/>
    </source>
</evidence>
<dbReference type="RefSeq" id="WP_022937718.1">
    <property type="nucleotide sequence ID" value="NZ_BAABZA010000001.1"/>
</dbReference>
<organism evidence="2 3">
    <name type="scientific">Dielma fastidiosa</name>
    <dbReference type="NCBI Taxonomy" id="1034346"/>
    <lineage>
        <taxon>Bacteria</taxon>
        <taxon>Bacillati</taxon>
        <taxon>Bacillota</taxon>
        <taxon>Erysipelotrichia</taxon>
        <taxon>Erysipelotrichales</taxon>
        <taxon>Erysipelotrichaceae</taxon>
        <taxon>Dielma</taxon>
    </lineage>
</organism>
<dbReference type="EMBL" id="JALDAW010000011">
    <property type="protein sequence ID" value="MDY5167859.1"/>
    <property type="molecule type" value="Genomic_DNA"/>
</dbReference>
<dbReference type="STRING" id="1034346.GCA_000313565_01415"/>
<proteinExistence type="predicted"/>
<dbReference type="AlphaFoldDB" id="A0A2V2FQN3"/>
<comment type="caution">
    <text evidence="2">The sequence shown here is derived from an EMBL/GenBank/DDBJ whole genome shotgun (WGS) entry which is preliminary data.</text>
</comment>
<sequence>MIDFEKVLYDLCSPIVDDKASLSVKLMSTLDEKEILLYVYANSEDVARLIGRKGSMAGSIRQMMSVASRKEDKKITIKFESY</sequence>
<reference evidence="1" key="2">
    <citation type="submission" date="2022-03" db="EMBL/GenBank/DDBJ databases">
        <title>First case of bacteraemia caused by Dielma fastidiosa in a patient hospitalised with diverticulitis.</title>
        <authorList>
            <person name="Forman-Ankjaer B."/>
            <person name="Hvid-Jensen F."/>
            <person name="Kobel C.M."/>
            <person name="Greve T."/>
        </authorList>
    </citation>
    <scope>NUCLEOTIDE SEQUENCE</scope>
    <source>
        <strain evidence="1">AUH_DF_2021</strain>
    </source>
</reference>
<dbReference type="Pfam" id="PF13083">
    <property type="entry name" value="KH_KhpA-B"/>
    <property type="match status" value="1"/>
</dbReference>
<accession>A0A2V2FQN3</accession>
<dbReference type="EMBL" id="QJKH01000010">
    <property type="protein sequence ID" value="PXX77583.1"/>
    <property type="molecule type" value="Genomic_DNA"/>
</dbReference>
<dbReference type="OrthoDB" id="5911at2"/>
<protein>
    <submittedName>
        <fullName evidence="1">KH domain-containing protein</fullName>
    </submittedName>
</protein>
<dbReference type="GeneID" id="94439397"/>
<name>A0A2V2FQN3_9FIRM</name>
<evidence type="ECO:0000313" key="3">
    <source>
        <dbReference type="Proteomes" id="UP000247612"/>
    </source>
</evidence>
<gene>
    <name evidence="2" type="ORF">DES51_110137</name>
    <name evidence="1" type="ORF">MQE39_07000</name>
</gene>
<evidence type="ECO:0000313" key="2">
    <source>
        <dbReference type="EMBL" id="PXX77583.1"/>
    </source>
</evidence>
<dbReference type="Proteomes" id="UP000247612">
    <property type="component" value="Unassembled WGS sequence"/>
</dbReference>
<reference evidence="2 3" key="1">
    <citation type="submission" date="2018-05" db="EMBL/GenBank/DDBJ databases">
        <title>Genomic Encyclopedia of Type Strains, Phase IV (KMG-IV): sequencing the most valuable type-strain genomes for metagenomic binning, comparative biology and taxonomic classification.</title>
        <authorList>
            <person name="Goeker M."/>
        </authorList>
    </citation>
    <scope>NUCLEOTIDE SEQUENCE [LARGE SCALE GENOMIC DNA]</scope>
    <source>
        <strain evidence="2 3">JC118</strain>
    </source>
</reference>
<keyword evidence="3" id="KW-1185">Reference proteome</keyword>